<dbReference type="RefSeq" id="WP_079569182.1">
    <property type="nucleotide sequence ID" value="NZ_LT670818.1"/>
</dbReference>
<name>A0A1M5QXP5_9BRAD</name>
<organism evidence="12 13">
    <name type="scientific">Bradyrhizobium erythrophlei</name>
    <dbReference type="NCBI Taxonomy" id="1437360"/>
    <lineage>
        <taxon>Bacteria</taxon>
        <taxon>Pseudomonadati</taxon>
        <taxon>Pseudomonadota</taxon>
        <taxon>Alphaproteobacteria</taxon>
        <taxon>Hyphomicrobiales</taxon>
        <taxon>Nitrobacteraceae</taxon>
        <taxon>Bradyrhizobium</taxon>
    </lineage>
</organism>
<keyword evidence="6" id="KW-0479">Metal-binding</keyword>
<comment type="catalytic activity">
    <reaction evidence="10">
        <text>(sulfur carrier)-H + L-cysteine = (sulfur carrier)-SH + L-alanine</text>
        <dbReference type="Rhea" id="RHEA:43892"/>
        <dbReference type="Rhea" id="RHEA-COMP:14737"/>
        <dbReference type="Rhea" id="RHEA-COMP:14739"/>
        <dbReference type="ChEBI" id="CHEBI:29917"/>
        <dbReference type="ChEBI" id="CHEBI:35235"/>
        <dbReference type="ChEBI" id="CHEBI:57972"/>
        <dbReference type="ChEBI" id="CHEBI:64428"/>
        <dbReference type="EC" id="2.8.1.7"/>
    </reaction>
</comment>
<dbReference type="AlphaFoldDB" id="A0A1M5QXP5"/>
<comment type="function">
    <text evidence="2">Catalyzes the removal of elemental sulfur atoms from cysteine to produce alanine. Seems to participate in the biosynthesis of the nitrogenase metalloclusters by providing the inorganic sulfur required for the Fe-S core formation.</text>
</comment>
<evidence type="ECO:0000313" key="12">
    <source>
        <dbReference type="EMBL" id="SHH18489.1"/>
    </source>
</evidence>
<dbReference type="InterPro" id="IPR015424">
    <property type="entry name" value="PyrdxlP-dep_Trfase"/>
</dbReference>
<dbReference type="PANTHER" id="PTHR11601:SF34">
    <property type="entry name" value="CYSTEINE DESULFURASE"/>
    <property type="match status" value="1"/>
</dbReference>
<comment type="cofactor">
    <cofactor evidence="1">
        <name>pyridoxal 5'-phosphate</name>
        <dbReference type="ChEBI" id="CHEBI:597326"/>
    </cofactor>
</comment>
<dbReference type="Gene3D" id="3.90.1150.10">
    <property type="entry name" value="Aspartate Aminotransferase, domain 1"/>
    <property type="match status" value="1"/>
</dbReference>
<dbReference type="Gene3D" id="1.10.260.50">
    <property type="match status" value="1"/>
</dbReference>
<evidence type="ECO:0000259" key="11">
    <source>
        <dbReference type="Pfam" id="PF00266"/>
    </source>
</evidence>
<dbReference type="GO" id="GO:0031071">
    <property type="term" value="F:cysteine desulfurase activity"/>
    <property type="evidence" value="ECO:0007669"/>
    <property type="project" value="UniProtKB-EC"/>
</dbReference>
<dbReference type="SUPFAM" id="SSF53383">
    <property type="entry name" value="PLP-dependent transferases"/>
    <property type="match status" value="1"/>
</dbReference>
<dbReference type="InterPro" id="IPR016454">
    <property type="entry name" value="Cysteine_dSase"/>
</dbReference>
<dbReference type="Gene3D" id="3.40.640.10">
    <property type="entry name" value="Type I PLP-dependent aspartate aminotransferase-like (Major domain)"/>
    <property type="match status" value="1"/>
</dbReference>
<gene>
    <name evidence="12" type="ORF">SAMN05444169_6201</name>
</gene>
<evidence type="ECO:0000256" key="4">
    <source>
        <dbReference type="ARBA" id="ARBA00013558"/>
    </source>
</evidence>
<keyword evidence="7" id="KW-0663">Pyridoxal phosphate</keyword>
<comment type="similarity">
    <text evidence="3">Belongs to the class-V pyridoxal-phosphate-dependent aminotransferase family. NifS/IscS subfamily.</text>
</comment>
<dbReference type="GO" id="GO:0051536">
    <property type="term" value="F:iron-sulfur cluster binding"/>
    <property type="evidence" value="ECO:0007669"/>
    <property type="project" value="UniProtKB-KW"/>
</dbReference>
<reference evidence="12 13" key="1">
    <citation type="submission" date="2016-11" db="EMBL/GenBank/DDBJ databases">
        <authorList>
            <person name="Jaros S."/>
            <person name="Januszkiewicz K."/>
            <person name="Wedrychowicz H."/>
        </authorList>
    </citation>
    <scope>NUCLEOTIDE SEQUENCE [LARGE SCALE GENOMIC DNA]</scope>
    <source>
        <strain evidence="12 13">GAS242</strain>
    </source>
</reference>
<keyword evidence="8" id="KW-0408">Iron</keyword>
<evidence type="ECO:0000256" key="7">
    <source>
        <dbReference type="ARBA" id="ARBA00022898"/>
    </source>
</evidence>
<feature type="domain" description="Aminotransferase class V" evidence="11">
    <location>
        <begin position="5"/>
        <end position="364"/>
    </location>
</feature>
<keyword evidence="5" id="KW-0808">Transferase</keyword>
<evidence type="ECO:0000256" key="8">
    <source>
        <dbReference type="ARBA" id="ARBA00023004"/>
    </source>
</evidence>
<sequence>MPDCVYLDWNATTPLRPEARGAMAAAWDLPGNPSSVHEEGRKARRLVEDARAAVAGAVGALPRDVVFTSGGTEANALALTPGLRRKSGLAVQRLVVSAIEHASVLAGGRFASEAITAVGVSDSGLLHLDRLREALAGGPPALVSVMLANNETGAVQPIAEAAEIVHAAGGVLHVDAIQGFGKIPFDISVLNADLVTVSAHKIGGPKGVGALVWAEGVQGLEPLLRGGGQERGHRAGTENVAGIAGFGAAVTAAVAALEKDAIRLESLRNRLETGLRQTPGALIFSRGVRRLPNTTLFTVPGLRAETAVIGFDLGGIAVSSGSACSSGKVQPSHVLEAMGFGRELAQGAVRLSLGWSTCEADIDRCLEAWRKLAGTLTKRGDETLLERF</sequence>
<protein>
    <recommendedName>
        <fullName evidence="4">Cysteine desulfurase</fullName>
    </recommendedName>
</protein>
<dbReference type="Pfam" id="PF00266">
    <property type="entry name" value="Aminotran_5"/>
    <property type="match status" value="1"/>
</dbReference>
<dbReference type="InterPro" id="IPR000192">
    <property type="entry name" value="Aminotrans_V_dom"/>
</dbReference>
<dbReference type="PIRSF" id="PIRSF005572">
    <property type="entry name" value="NifS"/>
    <property type="match status" value="1"/>
</dbReference>
<dbReference type="PANTHER" id="PTHR11601">
    <property type="entry name" value="CYSTEINE DESULFURYLASE FAMILY MEMBER"/>
    <property type="match status" value="1"/>
</dbReference>
<dbReference type="OrthoDB" id="9808002at2"/>
<dbReference type="InterPro" id="IPR015422">
    <property type="entry name" value="PyrdxlP-dep_Trfase_small"/>
</dbReference>
<evidence type="ECO:0000256" key="9">
    <source>
        <dbReference type="ARBA" id="ARBA00023014"/>
    </source>
</evidence>
<evidence type="ECO:0000256" key="6">
    <source>
        <dbReference type="ARBA" id="ARBA00022723"/>
    </source>
</evidence>
<evidence type="ECO:0000313" key="13">
    <source>
        <dbReference type="Proteomes" id="UP000190675"/>
    </source>
</evidence>
<dbReference type="EMBL" id="LT670818">
    <property type="protein sequence ID" value="SHH18489.1"/>
    <property type="molecule type" value="Genomic_DNA"/>
</dbReference>
<evidence type="ECO:0000256" key="3">
    <source>
        <dbReference type="ARBA" id="ARBA00006490"/>
    </source>
</evidence>
<accession>A0A1M5QXP5</accession>
<evidence type="ECO:0000256" key="2">
    <source>
        <dbReference type="ARBA" id="ARBA00003120"/>
    </source>
</evidence>
<evidence type="ECO:0000256" key="10">
    <source>
        <dbReference type="ARBA" id="ARBA00050776"/>
    </source>
</evidence>
<evidence type="ECO:0000256" key="5">
    <source>
        <dbReference type="ARBA" id="ARBA00022679"/>
    </source>
</evidence>
<dbReference type="InterPro" id="IPR015421">
    <property type="entry name" value="PyrdxlP-dep_Trfase_major"/>
</dbReference>
<proteinExistence type="inferred from homology"/>
<evidence type="ECO:0000256" key="1">
    <source>
        <dbReference type="ARBA" id="ARBA00001933"/>
    </source>
</evidence>
<keyword evidence="9" id="KW-0411">Iron-sulfur</keyword>
<dbReference type="Proteomes" id="UP000190675">
    <property type="component" value="Chromosome I"/>
</dbReference>
<dbReference type="GO" id="GO:0046872">
    <property type="term" value="F:metal ion binding"/>
    <property type="evidence" value="ECO:0007669"/>
    <property type="project" value="UniProtKB-KW"/>
</dbReference>